<dbReference type="SUPFAM" id="SSF48403">
    <property type="entry name" value="Ankyrin repeat"/>
    <property type="match status" value="1"/>
</dbReference>
<organism evidence="6 7">
    <name type="scientific">Monilinia vaccinii-corymbosi</name>
    <dbReference type="NCBI Taxonomy" id="61207"/>
    <lineage>
        <taxon>Eukaryota</taxon>
        <taxon>Fungi</taxon>
        <taxon>Dikarya</taxon>
        <taxon>Ascomycota</taxon>
        <taxon>Pezizomycotina</taxon>
        <taxon>Leotiomycetes</taxon>
        <taxon>Helotiales</taxon>
        <taxon>Sclerotiniaceae</taxon>
        <taxon>Monilinia</taxon>
    </lineage>
</organism>
<feature type="compositionally biased region" description="Polar residues" evidence="3">
    <location>
        <begin position="56"/>
        <end position="65"/>
    </location>
</feature>
<sequence>MSGADSDPDFEFLDNSHMSFDATYSPKNLFEEFSHDSPPYYSAYATPSVAGHKSPEQPSFLNTAVLQAPLSAPSTASPAGSSQSSTSDSMEYNRKASSDSSRSALNSGTAIVKDDIDMGDWKAEDMIKGEGMSNFDDYAGNGTINPSAMLNNFGFNDRSMEDDFDFDSASSSPSPFAVKMDMESPQMPTIKHDTPRKISPMPRNKSRNYNKSNSQHSVAHSTNGFRMGSREASPLSAASISQASSPAHNMFTNSPSPNAGLEFIAGAIPNGSHGLPPWTNPGDTPCNMMRTQLQFNPMTFQNTPQYKSCQNLGAPYTKPILTIHPTPLKSRVETQIPIKMTLFPVPQGVTKLHLPTQTISKPKLLVKPPPERSPDTLELYTMLVCSSAMEDPDILRKTLERAAAPEVSPSQPPDSGSDEEDDKNPLNGGEVLICSGCITRERKRAARKKVKKVEEEESWHKDEAKRVIVFNTREVKDWQSPTSQLSSEATGDRPEPIIPDGAMQVVAPMRIACYCRHQNEKIGFRVIFTIKDHQDRLIAQAITSSIMITDDHKTHNLLSLSGQVSGAPDGQMFSGPTSYSNERNFDMASGAVRGMSCFRVSPSASDLQSLPQKFMLYPQPMSYPPPNPLQAISTAITPRHPSPQASPSTPSGPPVSKKRKASSSSKVPTGLAMTKLETGQPGMNIGPLVPVSASSTIPSPFTPNGQTFPPNELPFCQPAPPIHHVSPHFNTGPPTPNSNDHLFISNGHRPQSTDNLAMHQLYSAPPSAQPSRPPSPNGMRNNIQMYQQQQQQAHMAQAVANGIYGMPLTLGPQRPPVIHKLIPNEGPKAGGIEVTCLGSGFCQGLEVMFGDAKAITTTFWGETSLVCLLPPSAIAGTVPVTFKHQHQQRQQYPTPPMPKHTAFFKYVDDDEQQIIRTALTVLGHKMTGKMEDVRDLARRIVEGPWGPPSGQSPPSAGGSSQHGGVFNAASFGVDVEATLLRCLDLIDLDDSPTKPRFNLRRSSGQTMLHLACSMGLHRFVAALLARNVNCEPRDKGGFTPMHFAALHNHPQIVRRLILSGADPLIRSLQGYAPADMTSSEEVLNAVRRVEHHSRTRSGSSLKSRTSSATSLRSLWQAPDAEIPNESGISSSDDEDDNEYEAEDADVDTDAAAAANGTFRVQNRQPRGSTTNKIMNESIETSKTPVLELPEVEADEGLAFPTMAMTAFRDQMVAQFTAHIQHLQQSFHNGMHRGLPNLPQMPQMPQMPTLANLPGYQAYLPSPMARRIGSHPESPNRQDSAKEQGNKWWDLFSSNVAAAPPAYEDIFPQNDVDVKRASAEQAVADSIADEKCAQVFNQTETASTSLNRAESFTIAARRKPMPLGTLRIGGKEVVTLEQQNQIQLLRQEKLKRVRSDRKLFLIWIPLLFVMMLATFHTRIPAVWSRASYVFTTHANQNQDQGRVMEVV</sequence>
<keyword evidence="4" id="KW-0812">Transmembrane</keyword>
<dbReference type="Pfam" id="PF01833">
    <property type="entry name" value="TIG"/>
    <property type="match status" value="1"/>
</dbReference>
<dbReference type="GO" id="GO:0003712">
    <property type="term" value="F:transcription coregulator activity"/>
    <property type="evidence" value="ECO:0007669"/>
    <property type="project" value="TreeGrafter"/>
</dbReference>
<feature type="domain" description="IPT/TIG" evidence="5">
    <location>
        <begin position="815"/>
        <end position="893"/>
    </location>
</feature>
<dbReference type="SMART" id="SM00248">
    <property type="entry name" value="ANK"/>
    <property type="match status" value="2"/>
</dbReference>
<protein>
    <recommendedName>
        <fullName evidence="5">IPT/TIG domain-containing protein</fullName>
    </recommendedName>
</protein>
<dbReference type="InterPro" id="IPR014756">
    <property type="entry name" value="Ig_E-set"/>
</dbReference>
<dbReference type="InterPro" id="IPR002110">
    <property type="entry name" value="Ankyrin_rpt"/>
</dbReference>
<dbReference type="Proteomes" id="UP000672032">
    <property type="component" value="Chromosome 3"/>
</dbReference>
<feature type="repeat" description="ANK" evidence="2">
    <location>
        <begin position="1003"/>
        <end position="1035"/>
    </location>
</feature>
<evidence type="ECO:0000256" key="1">
    <source>
        <dbReference type="ARBA" id="ARBA00023043"/>
    </source>
</evidence>
<feature type="transmembrane region" description="Helical" evidence="4">
    <location>
        <begin position="1398"/>
        <end position="1418"/>
    </location>
</feature>
<feature type="compositionally biased region" description="Low complexity" evidence="3">
    <location>
        <begin position="952"/>
        <end position="963"/>
    </location>
</feature>
<feature type="region of interest" description="Disordered" evidence="3">
    <location>
        <begin position="400"/>
        <end position="428"/>
    </location>
</feature>
<dbReference type="GO" id="GO:0005634">
    <property type="term" value="C:nucleus"/>
    <property type="evidence" value="ECO:0007669"/>
    <property type="project" value="TreeGrafter"/>
</dbReference>
<dbReference type="PANTHER" id="PTHR23335:SF1">
    <property type="entry name" value="CALMODULIN-BINDING TRANSCRIPTION ACTIVATOR, ISOFORM F"/>
    <property type="match status" value="1"/>
</dbReference>
<dbReference type="OrthoDB" id="71307at2759"/>
<dbReference type="PROSITE" id="PS50297">
    <property type="entry name" value="ANK_REP_REGION"/>
    <property type="match status" value="1"/>
</dbReference>
<evidence type="ECO:0000256" key="2">
    <source>
        <dbReference type="PROSITE-ProRule" id="PRU00023"/>
    </source>
</evidence>
<keyword evidence="7" id="KW-1185">Reference proteome</keyword>
<evidence type="ECO:0000313" key="7">
    <source>
        <dbReference type="Proteomes" id="UP000672032"/>
    </source>
</evidence>
<feature type="compositionally biased region" description="Low complexity" evidence="3">
    <location>
        <begin position="1096"/>
        <end position="1114"/>
    </location>
</feature>
<feature type="region of interest" description="Disordered" evidence="3">
    <location>
        <begin position="165"/>
        <end position="241"/>
    </location>
</feature>
<dbReference type="InterPro" id="IPR002909">
    <property type="entry name" value="IPT_dom"/>
</dbReference>
<feature type="region of interest" description="Disordered" evidence="3">
    <location>
        <begin position="941"/>
        <end position="963"/>
    </location>
</feature>
<dbReference type="SMART" id="SM00429">
    <property type="entry name" value="IPT"/>
    <property type="match status" value="1"/>
</dbReference>
<dbReference type="CDD" id="cd00102">
    <property type="entry name" value="IPT"/>
    <property type="match status" value="1"/>
</dbReference>
<evidence type="ECO:0000256" key="4">
    <source>
        <dbReference type="SAM" id="Phobius"/>
    </source>
</evidence>
<feature type="region of interest" description="Disordered" evidence="3">
    <location>
        <begin position="619"/>
        <end position="682"/>
    </location>
</feature>
<dbReference type="InterPro" id="IPR036770">
    <property type="entry name" value="Ankyrin_rpt-contain_sf"/>
</dbReference>
<dbReference type="InterPro" id="IPR013783">
    <property type="entry name" value="Ig-like_fold"/>
</dbReference>
<feature type="compositionally biased region" description="Low complexity" evidence="3">
    <location>
        <begin position="66"/>
        <end position="89"/>
    </location>
</feature>
<evidence type="ECO:0000256" key="3">
    <source>
        <dbReference type="SAM" id="MobiDB-lite"/>
    </source>
</evidence>
<dbReference type="InterPro" id="IPR057962">
    <property type="entry name" value="SPT23_MGA2_DBD"/>
</dbReference>
<feature type="region of interest" description="Disordered" evidence="3">
    <location>
        <begin position="1090"/>
        <end position="1175"/>
    </location>
</feature>
<dbReference type="Pfam" id="PF25603">
    <property type="entry name" value="SPT23_MGA2_DBD"/>
    <property type="match status" value="2"/>
</dbReference>
<proteinExistence type="predicted"/>
<feature type="compositionally biased region" description="Low complexity" evidence="3">
    <location>
        <begin position="232"/>
        <end position="241"/>
    </location>
</feature>
<feature type="compositionally biased region" description="Low complexity" evidence="3">
    <location>
        <begin position="167"/>
        <end position="177"/>
    </location>
</feature>
<feature type="compositionally biased region" description="Polar residues" evidence="3">
    <location>
        <begin position="215"/>
        <end position="224"/>
    </location>
</feature>
<feature type="compositionally biased region" description="Acidic residues" evidence="3">
    <location>
        <begin position="1131"/>
        <end position="1148"/>
    </location>
</feature>
<evidence type="ECO:0000313" key="6">
    <source>
        <dbReference type="EMBL" id="QSZ32766.1"/>
    </source>
</evidence>
<feature type="repeat" description="ANK" evidence="2">
    <location>
        <begin position="1036"/>
        <end position="1068"/>
    </location>
</feature>
<name>A0A8A3PCD7_9HELO</name>
<dbReference type="EMBL" id="CP063407">
    <property type="protein sequence ID" value="QSZ32766.1"/>
    <property type="molecule type" value="Genomic_DNA"/>
</dbReference>
<dbReference type="Pfam" id="PF12796">
    <property type="entry name" value="Ank_2"/>
    <property type="match status" value="1"/>
</dbReference>
<accession>A0A8A3PCD7</accession>
<dbReference type="GO" id="GO:0006357">
    <property type="term" value="P:regulation of transcription by RNA polymerase II"/>
    <property type="evidence" value="ECO:0007669"/>
    <property type="project" value="TreeGrafter"/>
</dbReference>
<keyword evidence="4" id="KW-1133">Transmembrane helix</keyword>
<keyword evidence="1 2" id="KW-0040">ANK repeat</keyword>
<dbReference type="PANTHER" id="PTHR23335">
    <property type="entry name" value="CALMODULIN-BINDING TRANSCRIPTION ACTIVATOR CAMTA"/>
    <property type="match status" value="1"/>
</dbReference>
<evidence type="ECO:0000259" key="5">
    <source>
        <dbReference type="SMART" id="SM00429"/>
    </source>
</evidence>
<reference evidence="6" key="1">
    <citation type="submission" date="2020-10" db="EMBL/GenBank/DDBJ databases">
        <title>Genome Sequence of Monilinia vaccinii-corymbosi Sheds Light on Mummy Berry Disease Infection of Blueberry and Mating Type.</title>
        <authorList>
            <person name="Yow A.G."/>
            <person name="Zhang Y."/>
            <person name="Bansal K."/>
            <person name="Eacker S.M."/>
            <person name="Sullivan S."/>
            <person name="Liachko I."/>
            <person name="Cubeta M.A."/>
            <person name="Rollins J.A."/>
            <person name="Ashrafi H."/>
        </authorList>
    </citation>
    <scope>NUCLEOTIDE SEQUENCE</scope>
    <source>
        <strain evidence="6">RL-1</strain>
    </source>
</reference>
<feature type="region of interest" description="Disordered" evidence="3">
    <location>
        <begin position="479"/>
        <end position="498"/>
    </location>
</feature>
<feature type="compositionally biased region" description="Polar residues" evidence="3">
    <location>
        <begin position="479"/>
        <end position="489"/>
    </location>
</feature>
<keyword evidence="4" id="KW-0472">Membrane</keyword>
<feature type="compositionally biased region" description="Polar residues" evidence="3">
    <location>
        <begin position="1158"/>
        <end position="1175"/>
    </location>
</feature>
<dbReference type="GO" id="GO:0003690">
    <property type="term" value="F:double-stranded DNA binding"/>
    <property type="evidence" value="ECO:0007669"/>
    <property type="project" value="TreeGrafter"/>
</dbReference>
<dbReference type="Gene3D" id="1.25.40.20">
    <property type="entry name" value="Ankyrin repeat-containing domain"/>
    <property type="match status" value="1"/>
</dbReference>
<dbReference type="Gene3D" id="2.60.40.10">
    <property type="entry name" value="Immunoglobulins"/>
    <property type="match status" value="1"/>
</dbReference>
<dbReference type="SUPFAM" id="SSF81296">
    <property type="entry name" value="E set domains"/>
    <property type="match status" value="1"/>
</dbReference>
<gene>
    <name evidence="6" type="ORF">DSL72_002345</name>
</gene>
<dbReference type="PROSITE" id="PS50088">
    <property type="entry name" value="ANK_REPEAT"/>
    <property type="match status" value="2"/>
</dbReference>
<feature type="region of interest" description="Disordered" evidence="3">
    <location>
        <begin position="44"/>
        <end position="106"/>
    </location>
</feature>